<dbReference type="PANTHER" id="PTHR46954">
    <property type="entry name" value="C2H2-TYPE DOMAIN-CONTAINING PROTEIN"/>
    <property type="match status" value="1"/>
</dbReference>
<feature type="non-terminal residue" evidence="1">
    <location>
        <position position="1"/>
    </location>
</feature>
<dbReference type="EMBL" id="CAJVQA010000664">
    <property type="protein sequence ID" value="CAG8484969.1"/>
    <property type="molecule type" value="Genomic_DNA"/>
</dbReference>
<evidence type="ECO:0000313" key="2">
    <source>
        <dbReference type="Proteomes" id="UP000789759"/>
    </source>
</evidence>
<organism evidence="1 2">
    <name type="scientific">Cetraspora pellucida</name>
    <dbReference type="NCBI Taxonomy" id="1433469"/>
    <lineage>
        <taxon>Eukaryota</taxon>
        <taxon>Fungi</taxon>
        <taxon>Fungi incertae sedis</taxon>
        <taxon>Mucoromycota</taxon>
        <taxon>Glomeromycotina</taxon>
        <taxon>Glomeromycetes</taxon>
        <taxon>Diversisporales</taxon>
        <taxon>Gigasporaceae</taxon>
        <taxon>Cetraspora</taxon>
    </lineage>
</organism>
<dbReference type="PANTHER" id="PTHR46954:SF1">
    <property type="entry name" value="C2H2-TYPE DOMAIN-CONTAINING PROTEIN"/>
    <property type="match status" value="1"/>
</dbReference>
<evidence type="ECO:0000313" key="1">
    <source>
        <dbReference type="EMBL" id="CAG8484969.1"/>
    </source>
</evidence>
<proteinExistence type="predicted"/>
<name>A0A9N8WJQ7_9GLOM</name>
<protein>
    <submittedName>
        <fullName evidence="1">17761_t:CDS:1</fullName>
    </submittedName>
</protein>
<keyword evidence="2" id="KW-1185">Reference proteome</keyword>
<comment type="caution">
    <text evidence="1">The sequence shown here is derived from an EMBL/GenBank/DDBJ whole genome shotgun (WGS) entry which is preliminary data.</text>
</comment>
<dbReference type="AlphaFoldDB" id="A0A9N8WJQ7"/>
<gene>
    <name evidence="1" type="ORF">CPELLU_LOCUS1700</name>
</gene>
<reference evidence="1" key="1">
    <citation type="submission" date="2021-06" db="EMBL/GenBank/DDBJ databases">
        <authorList>
            <person name="Kallberg Y."/>
            <person name="Tangrot J."/>
            <person name="Rosling A."/>
        </authorList>
    </citation>
    <scope>NUCLEOTIDE SEQUENCE</scope>
    <source>
        <strain evidence="1">FL966</strain>
    </source>
</reference>
<sequence>MDLVIDDKAKIGLGILVIGHMFKAMQLVNKSVTIKNNNFPKESKIKLRPLVYLLIDSNDSNTTLHFRQLTIFIRPEYFVNISFLMHIADLLSLVNNQDFDTVLLKENEVRPVWVLLVNKEPNENLKHFKNIIEYYNLFWTLDLNYLTICTHALYQSAYNPVEKSMASLLKKLANITLPIDKY</sequence>
<accession>A0A9N8WJQ7</accession>
<dbReference type="Proteomes" id="UP000789759">
    <property type="component" value="Unassembled WGS sequence"/>
</dbReference>
<dbReference type="OrthoDB" id="2390522at2759"/>